<sequence length="161" mass="19071">MKGKVIIMDKENNNHYLENVNRKIKKLDNIKKQHEIQLIDQSKLLEHSNNVSEGLKFTNNMLKDHYNSLLTLLEQQGMIFEMKFTNYIPHQWENLVIIKKSNGYEIQSKAGSFIMMLNNKYSKIIQDVNKKQSQSLIVIRVRERLALVQLRFNLNIKEVEL</sequence>
<reference evidence="1" key="1">
    <citation type="submission" date="2021-11" db="EMBL/GenBank/DDBJ databases">
        <title>Clostridia strains as spoilage organisms.</title>
        <authorList>
            <person name="Wambui J."/>
            <person name="Stevens M.J.A."/>
            <person name="Stephan R."/>
        </authorList>
    </citation>
    <scope>NUCLEOTIDE SEQUENCE</scope>
    <source>
        <strain evidence="1">CF009</strain>
    </source>
</reference>
<accession>A0AA47EIB3</accession>
<name>A0AA47EIB3_9CLOT</name>
<dbReference type="Proteomes" id="UP001164733">
    <property type="component" value="Chromosome"/>
</dbReference>
<protein>
    <submittedName>
        <fullName evidence="1">Uncharacterized protein</fullName>
    </submittedName>
</protein>
<dbReference type="RefSeq" id="WP_216122822.1">
    <property type="nucleotide sequence ID" value="NZ_JAHLDP010000010.1"/>
</dbReference>
<dbReference type="AlphaFoldDB" id="A0AA47EIB3"/>
<proteinExistence type="predicted"/>
<dbReference type="EMBL" id="CP086239">
    <property type="protein sequence ID" value="WAG60476.1"/>
    <property type="molecule type" value="Genomic_DNA"/>
</dbReference>
<gene>
    <name evidence="1" type="ORF">LL038_23615</name>
</gene>
<evidence type="ECO:0000313" key="1">
    <source>
        <dbReference type="EMBL" id="WAG60476.1"/>
    </source>
</evidence>
<organism evidence="1 2">
    <name type="scientific">Clostridium estertheticum</name>
    <dbReference type="NCBI Taxonomy" id="238834"/>
    <lineage>
        <taxon>Bacteria</taxon>
        <taxon>Bacillati</taxon>
        <taxon>Bacillota</taxon>
        <taxon>Clostridia</taxon>
        <taxon>Eubacteriales</taxon>
        <taxon>Clostridiaceae</taxon>
        <taxon>Clostridium</taxon>
    </lineage>
</organism>
<evidence type="ECO:0000313" key="2">
    <source>
        <dbReference type="Proteomes" id="UP001164733"/>
    </source>
</evidence>